<protein>
    <submittedName>
        <fullName evidence="2">Uncharacterized protein</fullName>
    </submittedName>
</protein>
<organism evidence="2 3">
    <name type="scientific">Podospora aff. communis PSN243</name>
    <dbReference type="NCBI Taxonomy" id="3040156"/>
    <lineage>
        <taxon>Eukaryota</taxon>
        <taxon>Fungi</taxon>
        <taxon>Dikarya</taxon>
        <taxon>Ascomycota</taxon>
        <taxon>Pezizomycotina</taxon>
        <taxon>Sordariomycetes</taxon>
        <taxon>Sordariomycetidae</taxon>
        <taxon>Sordariales</taxon>
        <taxon>Podosporaceae</taxon>
        <taxon>Podospora</taxon>
    </lineage>
</organism>
<reference evidence="2" key="2">
    <citation type="submission" date="2023-05" db="EMBL/GenBank/DDBJ databases">
        <authorList>
            <consortium name="Lawrence Berkeley National Laboratory"/>
            <person name="Steindorff A."/>
            <person name="Hensen N."/>
            <person name="Bonometti L."/>
            <person name="Westerberg I."/>
            <person name="Brannstrom I.O."/>
            <person name="Guillou S."/>
            <person name="Cros-Aarteil S."/>
            <person name="Calhoun S."/>
            <person name="Haridas S."/>
            <person name="Kuo A."/>
            <person name="Mondo S."/>
            <person name="Pangilinan J."/>
            <person name="Riley R."/>
            <person name="Labutti K."/>
            <person name="Andreopoulos B."/>
            <person name="Lipzen A."/>
            <person name="Chen C."/>
            <person name="Yanf M."/>
            <person name="Daum C."/>
            <person name="Ng V."/>
            <person name="Clum A."/>
            <person name="Ohm R."/>
            <person name="Martin F."/>
            <person name="Silar P."/>
            <person name="Natvig D."/>
            <person name="Lalanne C."/>
            <person name="Gautier V."/>
            <person name="Ament-Velasquez S.L."/>
            <person name="Kruys A."/>
            <person name="Hutchinson M.I."/>
            <person name="Powell A.J."/>
            <person name="Barry K."/>
            <person name="Miller A.N."/>
            <person name="Grigoriev I.V."/>
            <person name="Debuchy R."/>
            <person name="Gladieux P."/>
            <person name="Thoren M.H."/>
            <person name="Johannesson H."/>
        </authorList>
    </citation>
    <scope>NUCLEOTIDE SEQUENCE</scope>
    <source>
        <strain evidence="2">PSN243</strain>
    </source>
</reference>
<evidence type="ECO:0000313" key="2">
    <source>
        <dbReference type="EMBL" id="KAK4442935.1"/>
    </source>
</evidence>
<proteinExistence type="predicted"/>
<name>A0AAV9G4D9_9PEZI</name>
<dbReference type="Proteomes" id="UP001321760">
    <property type="component" value="Unassembled WGS sequence"/>
</dbReference>
<keyword evidence="3" id="KW-1185">Reference proteome</keyword>
<dbReference type="AlphaFoldDB" id="A0AAV9G4D9"/>
<feature type="compositionally biased region" description="Polar residues" evidence="1">
    <location>
        <begin position="146"/>
        <end position="155"/>
    </location>
</feature>
<sequence length="155" mass="17883">MFDWTVPGYRAITWRPVYEAFFQEYAWECDRSGKSDMGDWSGVPAATRGDFNKFKKKAVEKVQRKKRDMESKGVKIGATHSRNQDVRTLIRPFRAAWGALWNKTSNTTGTMSTSLNTVDASIDRHLLYYPWTFPKPKPSTYREQQKSQSLESGDS</sequence>
<feature type="region of interest" description="Disordered" evidence="1">
    <location>
        <begin position="134"/>
        <end position="155"/>
    </location>
</feature>
<evidence type="ECO:0000256" key="1">
    <source>
        <dbReference type="SAM" id="MobiDB-lite"/>
    </source>
</evidence>
<comment type="caution">
    <text evidence="2">The sequence shown here is derived from an EMBL/GenBank/DDBJ whole genome shotgun (WGS) entry which is preliminary data.</text>
</comment>
<accession>A0AAV9G4D9</accession>
<dbReference type="EMBL" id="MU866003">
    <property type="protein sequence ID" value="KAK4442935.1"/>
    <property type="molecule type" value="Genomic_DNA"/>
</dbReference>
<reference evidence="2" key="1">
    <citation type="journal article" date="2023" name="Mol. Phylogenet. Evol.">
        <title>Genome-scale phylogeny and comparative genomics of the fungal order Sordariales.</title>
        <authorList>
            <person name="Hensen N."/>
            <person name="Bonometti L."/>
            <person name="Westerberg I."/>
            <person name="Brannstrom I.O."/>
            <person name="Guillou S."/>
            <person name="Cros-Aarteil S."/>
            <person name="Calhoun S."/>
            <person name="Haridas S."/>
            <person name="Kuo A."/>
            <person name="Mondo S."/>
            <person name="Pangilinan J."/>
            <person name="Riley R."/>
            <person name="LaButti K."/>
            <person name="Andreopoulos B."/>
            <person name="Lipzen A."/>
            <person name="Chen C."/>
            <person name="Yan M."/>
            <person name="Daum C."/>
            <person name="Ng V."/>
            <person name="Clum A."/>
            <person name="Steindorff A."/>
            <person name="Ohm R.A."/>
            <person name="Martin F."/>
            <person name="Silar P."/>
            <person name="Natvig D.O."/>
            <person name="Lalanne C."/>
            <person name="Gautier V."/>
            <person name="Ament-Velasquez S.L."/>
            <person name="Kruys A."/>
            <person name="Hutchinson M.I."/>
            <person name="Powell A.J."/>
            <person name="Barry K."/>
            <person name="Miller A.N."/>
            <person name="Grigoriev I.V."/>
            <person name="Debuchy R."/>
            <person name="Gladieux P."/>
            <person name="Hiltunen Thoren M."/>
            <person name="Johannesson H."/>
        </authorList>
    </citation>
    <scope>NUCLEOTIDE SEQUENCE</scope>
    <source>
        <strain evidence="2">PSN243</strain>
    </source>
</reference>
<gene>
    <name evidence="2" type="ORF">QBC34DRAFT_499350</name>
</gene>
<evidence type="ECO:0000313" key="3">
    <source>
        <dbReference type="Proteomes" id="UP001321760"/>
    </source>
</evidence>